<evidence type="ECO:0000259" key="1">
    <source>
        <dbReference type="PROSITE" id="PS50011"/>
    </source>
</evidence>
<dbReference type="Gene3D" id="1.10.510.10">
    <property type="entry name" value="Transferase(Phosphotransferase) domain 1"/>
    <property type="match status" value="1"/>
</dbReference>
<dbReference type="InterPro" id="IPR000719">
    <property type="entry name" value="Prot_kinase_dom"/>
</dbReference>
<dbReference type="EMBL" id="CP036422">
    <property type="protein sequence ID" value="QFU76533.1"/>
    <property type="molecule type" value="Genomic_DNA"/>
</dbReference>
<dbReference type="SUPFAM" id="SSF51445">
    <property type="entry name" value="(Trans)glycosidases"/>
    <property type="match status" value="1"/>
</dbReference>
<protein>
    <recommendedName>
        <fullName evidence="1">Protein kinase domain-containing protein</fullName>
    </recommendedName>
</protein>
<dbReference type="AlphaFoldDB" id="A0A5P9NKY9"/>
<name>A0A5P9NKY9_9GAMM</name>
<dbReference type="Gene3D" id="3.20.20.80">
    <property type="entry name" value="Glycosidases"/>
    <property type="match status" value="1"/>
</dbReference>
<evidence type="ECO:0000313" key="3">
    <source>
        <dbReference type="Proteomes" id="UP000326287"/>
    </source>
</evidence>
<dbReference type="KEGG" id="halc:EY643_13180"/>
<reference evidence="2 3" key="1">
    <citation type="submission" date="2019-02" db="EMBL/GenBank/DDBJ databases">
        <authorList>
            <person name="Li S.-H."/>
        </authorList>
    </citation>
    <scope>NUCLEOTIDE SEQUENCE [LARGE SCALE GENOMIC DNA]</scope>
    <source>
        <strain evidence="2 3">IMCC14385</strain>
    </source>
</reference>
<proteinExistence type="predicted"/>
<dbReference type="Proteomes" id="UP000326287">
    <property type="component" value="Chromosome"/>
</dbReference>
<sequence length="742" mass="83976">MNKLLHPLYGYPLAALEFFRAIGQSLSQLGESHLPAERHVVASDFFGVNVAPGESASIDAYICSRLEELSIKQVRMHFSYESLGGPAERLLEQLLDEKFDVMLDLLPPAAEAHQIFDDVQVQQRWGDFVEEVYRRFGDRVHAIEIGNTPNRGKWSGFTSPGIVMATYIARQRAEGLRVPLGGPNVSDFEPLYNATYLGVLRHLQATPDIHTDNLFVERVVEPEAFDHRVLGRLARDVLKFNLIKKARVLRKMGITAGAERLYCTYTCWTIKRLQRRGAEPEQKRADYLVRYLTLASASEALERVYWGPLICSRDGLIDDAADDYPVIDQVSYYRHIRGEAEHFQPTPAFSALGHLVPRLSGASCELFQHDPLGLSIARYTSAAGKPFLVTWCRDAMVVPLSKLLSPTQVQSGSFRDTCGNTTDAPVVITEHPLFIDLADAAESTSLPTTDDLACFAHIDHLSSAEWQSAPVQNDHWLGAAMLRSSAQSIDLEAVPLLYPAALGSYPELKVLRDKRNRLWNIDDPRGPTGSLTVKLNRVVGLKKLTYRFRPSKGRRHWNNACQMLRRGVATPLPIAFFEAPEQAGIRDSWYLCQFVPDAFSSRDVYRAFNDGALEFRGHDKETWFDIIAGFVCHMHDKQVIHRDLSSGNLLLTQADDGQITPMAIDIGRARIWSGPGSKVRHRDRMLDLIRIAYKLSWADREQFIDIYENHLGKSLSPLWRIPFHYYDYKQTMKKWLKGKRGK</sequence>
<feature type="domain" description="Protein kinase" evidence="1">
    <location>
        <begin position="494"/>
        <end position="742"/>
    </location>
</feature>
<dbReference type="InterPro" id="IPR008266">
    <property type="entry name" value="Tyr_kinase_AS"/>
</dbReference>
<dbReference type="Pfam" id="PF06293">
    <property type="entry name" value="Kdo"/>
    <property type="match status" value="1"/>
</dbReference>
<accession>A0A5P9NKY9</accession>
<gene>
    <name evidence="2" type="ORF">EY643_13180</name>
</gene>
<dbReference type="RefSeq" id="WP_153239675.1">
    <property type="nucleotide sequence ID" value="NZ_CP036422.1"/>
</dbReference>
<keyword evidence="3" id="KW-1185">Reference proteome</keyword>
<dbReference type="GO" id="GO:0005524">
    <property type="term" value="F:ATP binding"/>
    <property type="evidence" value="ECO:0007669"/>
    <property type="project" value="InterPro"/>
</dbReference>
<evidence type="ECO:0000313" key="2">
    <source>
        <dbReference type="EMBL" id="QFU76533.1"/>
    </source>
</evidence>
<dbReference type="InterPro" id="IPR017853">
    <property type="entry name" value="GH"/>
</dbReference>
<dbReference type="SUPFAM" id="SSF56112">
    <property type="entry name" value="Protein kinase-like (PK-like)"/>
    <property type="match status" value="1"/>
</dbReference>
<dbReference type="PROSITE" id="PS50011">
    <property type="entry name" value="PROTEIN_KINASE_DOM"/>
    <property type="match status" value="1"/>
</dbReference>
<dbReference type="PROSITE" id="PS00109">
    <property type="entry name" value="PROTEIN_KINASE_TYR"/>
    <property type="match status" value="1"/>
</dbReference>
<dbReference type="GO" id="GO:0004672">
    <property type="term" value="F:protein kinase activity"/>
    <property type="evidence" value="ECO:0007669"/>
    <property type="project" value="InterPro"/>
</dbReference>
<organism evidence="2 3">
    <name type="scientific">Halioglobus maricola</name>
    <dbReference type="NCBI Taxonomy" id="2601894"/>
    <lineage>
        <taxon>Bacteria</taxon>
        <taxon>Pseudomonadati</taxon>
        <taxon>Pseudomonadota</taxon>
        <taxon>Gammaproteobacteria</taxon>
        <taxon>Cellvibrionales</taxon>
        <taxon>Halieaceae</taxon>
        <taxon>Halioglobus</taxon>
    </lineage>
</organism>
<dbReference type="OrthoDB" id="8530337at2"/>
<dbReference type="InterPro" id="IPR011009">
    <property type="entry name" value="Kinase-like_dom_sf"/>
</dbReference>